<evidence type="ECO:0000313" key="2">
    <source>
        <dbReference type="Proteomes" id="UP001343257"/>
    </source>
</evidence>
<comment type="caution">
    <text evidence="1">The sequence shown here is derived from an EMBL/GenBank/DDBJ whole genome shotgun (WGS) entry which is preliminary data.</text>
</comment>
<gene>
    <name evidence="1" type="ORF">P9847_14205</name>
</gene>
<evidence type="ECO:0000313" key="1">
    <source>
        <dbReference type="EMBL" id="MED5018458.1"/>
    </source>
</evidence>
<dbReference type="Pfam" id="PF19866">
    <property type="entry name" value="DUF6339"/>
    <property type="match status" value="1"/>
</dbReference>
<dbReference type="Proteomes" id="UP001343257">
    <property type="component" value="Unassembled WGS sequence"/>
</dbReference>
<dbReference type="RefSeq" id="WP_328278758.1">
    <property type="nucleotide sequence ID" value="NZ_JARTLD010000035.1"/>
</dbReference>
<accession>A0ABU6PUA0</accession>
<keyword evidence="2" id="KW-1185">Reference proteome</keyword>
<proteinExistence type="predicted"/>
<organism evidence="1 2">
    <name type="scientific">Paenibacillus chibensis</name>
    <dbReference type="NCBI Taxonomy" id="59846"/>
    <lineage>
        <taxon>Bacteria</taxon>
        <taxon>Bacillati</taxon>
        <taxon>Bacillota</taxon>
        <taxon>Bacilli</taxon>
        <taxon>Bacillales</taxon>
        <taxon>Paenibacillaceae</taxon>
        <taxon>Paenibacillus</taxon>
    </lineage>
</organism>
<protein>
    <submittedName>
        <fullName evidence="1">DUF6339 family protein</fullName>
    </submittedName>
</protein>
<dbReference type="EMBL" id="JARTLD010000035">
    <property type="protein sequence ID" value="MED5018458.1"/>
    <property type="molecule type" value="Genomic_DNA"/>
</dbReference>
<sequence>MNLNYISDGSLDDIKSNIKHNIPNYSSNVPWLEQYFGTEPWGFPSKIRVEDIDLHMPISATVHFDFENTKKVYSALKDITLVQACDERMWVYLTHQTFWNYMRERWPVESYLNKEKPEEAIKERYFFMSNKSRALVRNGIARLWWYGYVSYDEERQDPFELTAMLLSKLDIAQSLLERVFSGNREITRAVLSVLQQKDKVEGIAVNRDIFRNLMMYINQLGGVTILDALDRSEIEELIETRLNALLYEA</sequence>
<reference evidence="1 2" key="1">
    <citation type="submission" date="2023-03" db="EMBL/GenBank/DDBJ databases">
        <title>Bacillus Genome Sequencing.</title>
        <authorList>
            <person name="Dunlap C."/>
        </authorList>
    </citation>
    <scope>NUCLEOTIDE SEQUENCE [LARGE SCALE GENOMIC DNA]</scope>
    <source>
        <strain evidence="1 2">NRS-52</strain>
    </source>
</reference>
<name>A0ABU6PUA0_9BACL</name>
<dbReference type="InterPro" id="IPR045920">
    <property type="entry name" value="DUF6339"/>
</dbReference>